<organism evidence="1">
    <name type="scientific">Homo sapiens</name>
    <name type="common">Human</name>
    <dbReference type="NCBI Taxonomy" id="9606"/>
    <lineage>
        <taxon>Eukaryota</taxon>
        <taxon>Metazoa</taxon>
        <taxon>Chordata</taxon>
        <taxon>Craniata</taxon>
        <taxon>Vertebrata</taxon>
        <taxon>Euteleostomi</taxon>
        <taxon>Mammalia</taxon>
        <taxon>Eutheria</taxon>
        <taxon>Euarchontoglires</taxon>
        <taxon>Primates</taxon>
        <taxon>Haplorrhini</taxon>
        <taxon>Catarrhini</taxon>
        <taxon>Hominidae</taxon>
        <taxon>Homo</taxon>
    </lineage>
</organism>
<evidence type="ECO:0000313" key="1">
    <source>
        <dbReference type="EMBL" id="AAF71074.1"/>
    </source>
</evidence>
<sequence>MLGNSIDMLLWFSEFSLLITRSLLKNDLHIFSMYSKTDRSELICLMLWQGPSHWAYPPSP</sequence>
<reference evidence="1" key="1">
    <citation type="submission" date="1998-12" db="EMBL/GenBank/DDBJ databases">
        <title>Functional prediction of the coding sequences of 121 new genes deduced by analysis of cDNA clones from human fetal liver.</title>
        <authorList>
            <person name="Zhang C."/>
            <person name="Yu Y."/>
            <person name="Zhang S."/>
            <person name="Wei H."/>
            <person name="Zhou G."/>
            <person name="Ouyang S."/>
            <person name="Luo L."/>
            <person name="Bi J."/>
            <person name="Liu M."/>
            <person name="He F."/>
        </authorList>
    </citation>
    <scope>NUCLEOTIDE SEQUENCE</scope>
    <source>
        <tissue evidence="1">Liver</tissue>
    </source>
</reference>
<accession>Q9P1I0</accession>
<protein>
    <submittedName>
        <fullName evidence="1">PRO1071</fullName>
    </submittedName>
</protein>
<name>Q9P1I0_HUMAN</name>
<proteinExistence type="evidence at transcript level"/>
<dbReference type="EMBL" id="AF116654">
    <property type="protein sequence ID" value="AAF71074.1"/>
    <property type="molecule type" value="mRNA"/>
</dbReference>
<dbReference type="AlphaFoldDB" id="Q9P1I0"/>